<gene>
    <name evidence="1" type="ORF">LCGC14_3160070</name>
</gene>
<proteinExistence type="predicted"/>
<protein>
    <submittedName>
        <fullName evidence="1">Uncharacterized protein</fullName>
    </submittedName>
</protein>
<feature type="non-terminal residue" evidence="1">
    <location>
        <position position="123"/>
    </location>
</feature>
<dbReference type="AlphaFoldDB" id="A0A0F8YG11"/>
<reference evidence="1" key="1">
    <citation type="journal article" date="2015" name="Nature">
        <title>Complex archaea that bridge the gap between prokaryotes and eukaryotes.</title>
        <authorList>
            <person name="Spang A."/>
            <person name="Saw J.H."/>
            <person name="Jorgensen S.L."/>
            <person name="Zaremba-Niedzwiedzka K."/>
            <person name="Martijn J."/>
            <person name="Lind A.E."/>
            <person name="van Eijk R."/>
            <person name="Schleper C."/>
            <person name="Guy L."/>
            <person name="Ettema T.J."/>
        </authorList>
    </citation>
    <scope>NUCLEOTIDE SEQUENCE</scope>
</reference>
<comment type="caution">
    <text evidence="1">The sequence shown here is derived from an EMBL/GenBank/DDBJ whole genome shotgun (WGS) entry which is preliminary data.</text>
</comment>
<organism evidence="1">
    <name type="scientific">marine sediment metagenome</name>
    <dbReference type="NCBI Taxonomy" id="412755"/>
    <lineage>
        <taxon>unclassified sequences</taxon>
        <taxon>metagenomes</taxon>
        <taxon>ecological metagenomes</taxon>
    </lineage>
</organism>
<evidence type="ECO:0000313" key="1">
    <source>
        <dbReference type="EMBL" id="KKK46956.1"/>
    </source>
</evidence>
<name>A0A0F8YG11_9ZZZZ</name>
<dbReference type="EMBL" id="LAZR01069822">
    <property type="protein sequence ID" value="KKK46956.1"/>
    <property type="molecule type" value="Genomic_DNA"/>
</dbReference>
<accession>A0A0F8YG11</accession>
<sequence>MFNRTNCAPESPTDLVPLNSSSSQFPVVFTWTTGFDTEDNEDTAYDAKRDYFCIGTNESDPCTNANNTDSKSIADDNRISLDSSVLADNGTYYWAMRTDDGFLNSSWKIFVVTVNVTDIIVVL</sequence>